<evidence type="ECO:0000313" key="3">
    <source>
        <dbReference type="Proteomes" id="UP001168821"/>
    </source>
</evidence>
<gene>
    <name evidence="2" type="ORF">Zmor_020622</name>
</gene>
<accession>A0AA38I665</accession>
<evidence type="ECO:0000313" key="2">
    <source>
        <dbReference type="EMBL" id="KAJ3648851.1"/>
    </source>
</evidence>
<dbReference type="InterPro" id="IPR005055">
    <property type="entry name" value="A10/PebIII"/>
</dbReference>
<feature type="chain" id="PRO_5041348369" description="Chemosensory protein" evidence="1">
    <location>
        <begin position="17"/>
        <end position="128"/>
    </location>
</feature>
<comment type="caution">
    <text evidence="2">The sequence shown here is derived from an EMBL/GenBank/DDBJ whole genome shotgun (WGS) entry which is preliminary data.</text>
</comment>
<proteinExistence type="predicted"/>
<name>A0AA38I665_9CUCU</name>
<keyword evidence="3" id="KW-1185">Reference proteome</keyword>
<dbReference type="AlphaFoldDB" id="A0AA38I665"/>
<dbReference type="InterPro" id="IPR036682">
    <property type="entry name" value="OS_D_A10/PebIII_sf"/>
</dbReference>
<organism evidence="2 3">
    <name type="scientific">Zophobas morio</name>
    <dbReference type="NCBI Taxonomy" id="2755281"/>
    <lineage>
        <taxon>Eukaryota</taxon>
        <taxon>Metazoa</taxon>
        <taxon>Ecdysozoa</taxon>
        <taxon>Arthropoda</taxon>
        <taxon>Hexapoda</taxon>
        <taxon>Insecta</taxon>
        <taxon>Pterygota</taxon>
        <taxon>Neoptera</taxon>
        <taxon>Endopterygota</taxon>
        <taxon>Coleoptera</taxon>
        <taxon>Polyphaga</taxon>
        <taxon>Cucujiformia</taxon>
        <taxon>Tenebrionidae</taxon>
        <taxon>Zophobas</taxon>
    </lineage>
</organism>
<protein>
    <recommendedName>
        <fullName evidence="4">Chemosensory protein</fullName>
    </recommendedName>
</protein>
<dbReference type="Pfam" id="PF03392">
    <property type="entry name" value="OS-D"/>
    <property type="match status" value="1"/>
</dbReference>
<feature type="signal peptide" evidence="1">
    <location>
        <begin position="1"/>
        <end position="16"/>
    </location>
</feature>
<dbReference type="Proteomes" id="UP001168821">
    <property type="component" value="Unassembled WGS sequence"/>
</dbReference>
<dbReference type="SUPFAM" id="SSF100910">
    <property type="entry name" value="Chemosensory protein Csp2"/>
    <property type="match status" value="1"/>
</dbReference>
<dbReference type="PANTHER" id="PTHR11257:SF12">
    <property type="entry name" value="EJACULATORY BULB-SPECIFIC PROTEIN 3-RELATED"/>
    <property type="match status" value="1"/>
</dbReference>
<dbReference type="Gene3D" id="1.10.2080.10">
    <property type="entry name" value="Insect odorant-binding protein A10/Ejaculatory bulb-specific protein 3"/>
    <property type="match status" value="1"/>
</dbReference>
<sequence length="128" mass="14779">MKVLALLFLTFVLVKCVPAPSQYTTKYDNIDLNQILKSDRLLRNYINCLLEKGKCSPDGEELKSHIEDALLTSCQKCSEKQRNGSKTIVRFLLKNKRDWWNELEAKYDPSGSYKTKYAEELKAEGIEI</sequence>
<reference evidence="2" key="1">
    <citation type="journal article" date="2023" name="G3 (Bethesda)">
        <title>Whole genome assemblies of Zophobas morio and Tenebrio molitor.</title>
        <authorList>
            <person name="Kaur S."/>
            <person name="Stinson S.A."/>
            <person name="diCenzo G.C."/>
        </authorList>
    </citation>
    <scope>NUCLEOTIDE SEQUENCE</scope>
    <source>
        <strain evidence="2">QUZm001</strain>
    </source>
</reference>
<keyword evidence="1" id="KW-0732">Signal</keyword>
<evidence type="ECO:0000256" key="1">
    <source>
        <dbReference type="SAM" id="SignalP"/>
    </source>
</evidence>
<dbReference type="PANTHER" id="PTHR11257">
    <property type="entry name" value="CHEMOSENSORY PROTEIN-RELATED"/>
    <property type="match status" value="1"/>
</dbReference>
<dbReference type="EMBL" id="JALNTZ010000006">
    <property type="protein sequence ID" value="KAJ3648851.1"/>
    <property type="molecule type" value="Genomic_DNA"/>
</dbReference>
<evidence type="ECO:0008006" key="4">
    <source>
        <dbReference type="Google" id="ProtNLM"/>
    </source>
</evidence>